<name>A0A0E9QA32_ANGAN</name>
<evidence type="ECO:0000313" key="1">
    <source>
        <dbReference type="EMBL" id="JAH13200.1"/>
    </source>
</evidence>
<dbReference type="EMBL" id="GBXM01083406">
    <property type="protein sequence ID" value="JAH25171.1"/>
    <property type="molecule type" value="Transcribed_RNA"/>
</dbReference>
<reference evidence="1" key="1">
    <citation type="submission" date="2014-11" db="EMBL/GenBank/DDBJ databases">
        <authorList>
            <person name="Amaro Gonzalez C."/>
        </authorList>
    </citation>
    <scope>NUCLEOTIDE SEQUENCE</scope>
</reference>
<proteinExistence type="predicted"/>
<dbReference type="AlphaFoldDB" id="A0A0E9QA32"/>
<protein>
    <submittedName>
        <fullName evidence="1">Uncharacterized protein</fullName>
    </submittedName>
</protein>
<organism evidence="1">
    <name type="scientific">Anguilla anguilla</name>
    <name type="common">European freshwater eel</name>
    <name type="synonym">Muraena anguilla</name>
    <dbReference type="NCBI Taxonomy" id="7936"/>
    <lineage>
        <taxon>Eukaryota</taxon>
        <taxon>Metazoa</taxon>
        <taxon>Chordata</taxon>
        <taxon>Craniata</taxon>
        <taxon>Vertebrata</taxon>
        <taxon>Euteleostomi</taxon>
        <taxon>Actinopterygii</taxon>
        <taxon>Neopterygii</taxon>
        <taxon>Teleostei</taxon>
        <taxon>Anguilliformes</taxon>
        <taxon>Anguillidae</taxon>
        <taxon>Anguilla</taxon>
    </lineage>
</organism>
<accession>A0A0E9QA32</accession>
<sequence>MCETIIIAGLARLASTFFKQKVGKLCTSTP</sequence>
<dbReference type="EMBL" id="GBXM01095377">
    <property type="protein sequence ID" value="JAH13200.1"/>
    <property type="molecule type" value="Transcribed_RNA"/>
</dbReference>
<reference evidence="1" key="2">
    <citation type="journal article" date="2015" name="Fish Shellfish Immunol.">
        <title>Early steps in the European eel (Anguilla anguilla)-Vibrio vulnificus interaction in the gills: Role of the RtxA13 toxin.</title>
        <authorList>
            <person name="Callol A."/>
            <person name="Pajuelo D."/>
            <person name="Ebbesson L."/>
            <person name="Teles M."/>
            <person name="MacKenzie S."/>
            <person name="Amaro C."/>
        </authorList>
    </citation>
    <scope>NUCLEOTIDE SEQUENCE</scope>
</reference>